<keyword evidence="8 12" id="KW-1133">Transmembrane helix</keyword>
<feature type="chain" id="PRO_5035914196" evidence="13">
    <location>
        <begin position="30"/>
        <end position="970"/>
    </location>
</feature>
<dbReference type="InterPro" id="IPR032675">
    <property type="entry name" value="LRR_dom_sf"/>
</dbReference>
<keyword evidence="7" id="KW-0677">Repeat</keyword>
<dbReference type="InterPro" id="IPR055414">
    <property type="entry name" value="LRR_R13L4/SHOC2-like"/>
</dbReference>
<proteinExistence type="inferred from homology"/>
<comment type="caution">
    <text evidence="16">The sequence shown here is derived from an EMBL/GenBank/DDBJ whole genome shotgun (WGS) entry which is preliminary data.</text>
</comment>
<evidence type="ECO:0000256" key="5">
    <source>
        <dbReference type="ARBA" id="ARBA00022692"/>
    </source>
</evidence>
<evidence type="ECO:0000259" key="14">
    <source>
        <dbReference type="Pfam" id="PF08263"/>
    </source>
</evidence>
<dbReference type="FunFam" id="3.80.10.10:FF:000095">
    <property type="entry name" value="LRR receptor-like serine/threonine-protein kinase GSO1"/>
    <property type="match status" value="1"/>
</dbReference>
<dbReference type="PANTHER" id="PTHR48063">
    <property type="entry name" value="LRR RECEPTOR-LIKE KINASE"/>
    <property type="match status" value="1"/>
</dbReference>
<dbReference type="GO" id="GO:0005886">
    <property type="term" value="C:plasma membrane"/>
    <property type="evidence" value="ECO:0007669"/>
    <property type="project" value="UniProtKB-SubCell"/>
</dbReference>
<evidence type="ECO:0000313" key="17">
    <source>
        <dbReference type="Proteomes" id="UP000829196"/>
    </source>
</evidence>
<evidence type="ECO:0000256" key="3">
    <source>
        <dbReference type="ARBA" id="ARBA00022475"/>
    </source>
</evidence>
<dbReference type="Pfam" id="PF00560">
    <property type="entry name" value="LRR_1"/>
    <property type="match status" value="2"/>
</dbReference>
<evidence type="ECO:0000256" key="8">
    <source>
        <dbReference type="ARBA" id="ARBA00022989"/>
    </source>
</evidence>
<comment type="similarity">
    <text evidence="2">Belongs to the RLP family.</text>
</comment>
<evidence type="ECO:0000256" key="2">
    <source>
        <dbReference type="ARBA" id="ARBA00009592"/>
    </source>
</evidence>
<evidence type="ECO:0000256" key="10">
    <source>
        <dbReference type="ARBA" id="ARBA00023170"/>
    </source>
</evidence>
<evidence type="ECO:0000256" key="1">
    <source>
        <dbReference type="ARBA" id="ARBA00004251"/>
    </source>
</evidence>
<dbReference type="SMR" id="A0A8T3BFL1"/>
<protein>
    <submittedName>
        <fullName evidence="16">Uncharacterized protein</fullName>
    </submittedName>
</protein>
<feature type="signal peptide" evidence="13">
    <location>
        <begin position="1"/>
        <end position="29"/>
    </location>
</feature>
<dbReference type="InterPro" id="IPR003591">
    <property type="entry name" value="Leu-rich_rpt_typical-subtyp"/>
</dbReference>
<evidence type="ECO:0000256" key="13">
    <source>
        <dbReference type="SAM" id="SignalP"/>
    </source>
</evidence>
<dbReference type="SMART" id="SM00369">
    <property type="entry name" value="LRR_TYP"/>
    <property type="match status" value="10"/>
</dbReference>
<dbReference type="OrthoDB" id="1060944at2759"/>
<keyword evidence="10" id="KW-0675">Receptor</keyword>
<keyword evidence="9 12" id="KW-0472">Membrane</keyword>
<gene>
    <name evidence="16" type="ORF">KFK09_012468</name>
</gene>
<evidence type="ECO:0000313" key="16">
    <source>
        <dbReference type="EMBL" id="KAI0511836.1"/>
    </source>
</evidence>
<evidence type="ECO:0000256" key="12">
    <source>
        <dbReference type="SAM" id="Phobius"/>
    </source>
</evidence>
<keyword evidence="6 13" id="KW-0732">Signal</keyword>
<evidence type="ECO:0000256" key="7">
    <source>
        <dbReference type="ARBA" id="ARBA00022737"/>
    </source>
</evidence>
<dbReference type="InterPro" id="IPR046956">
    <property type="entry name" value="RLP23-like"/>
</dbReference>
<sequence length="970" mass="108010">MLPNSNSKCPFLLFCCCFFLLLLHKISFACQNTEREALLRFKSTLHDPTCRLCSWQGDNCCQWRHITCRQGISGDVISLNLRNPKSSYDLPLDWKQSALSGEISPSLLSLTQLQHLDLSLNYFNGTPMPYFLGSLKNLMYLNLSNAGFSGVIPHQLGKLDRLMVLDLSALYGQQWVRADDLGWLSGLSSLKYLDLSAANLTSVKNWMEAIVLMPSIEEVRLLECLLVEIPGHVHNLNTSSLSVLEIDYNSFDSILPPWFWALGGLTYLSCIGCGFHGSMIDSILMSVKLVDDGGKTSRFSSDLLARTNLCYLIYMDLSHNSIEGDIAEFFNIVTGCKLGSSLQTLRLGTNRMNGTLSEMVGNMTDLGYLDLSNNFLSGQMPKEIGELKHLQTLDLSNNSIMGHLPVEIGELLNLKFLDISSNLFAGEITERHFEKMDQLRELFLFNNHLIMSVNDAWIPRFQLSYVGLNSCKLGPKFPSWLQRQENVSLLVLSNTSIADILPAWFWKLSSNVITLDLSHNRLTGRLLQSLEFMSKLSTLDLSYNKFTGEIPSILPTSLQRLHLSYNLLSGTLPSKFQASSLAFLLLSNNKLHGSFPTTICNLVSLKVLDLSNNNLSDSLPDCWRTDSQLQILNLGSNQLSGVLPPSIGSLSQLMSFHVNNNYLSGELPQSLQQCSALEVLDIGQNNFAGIIPDWLAERLPRLMILRLRSNMFSGGIPEFAKLDCLQILDLAYNKLAGSIPSTFGNFSLMITADIEGLRCVFGYNGNDYAMPFFGTDVYALSYIETISIVTKRVDREYSKILSLLRSIDMSSNDLSGDIPEEITALAALQNLNLSSNHLTGVIPEKLGNMQSLESLDLSMNNISGNQLQTLDDPSIYTGNANLCGLPVSKDCSSRNSYSGKSSGADDESIEHDHQLFWVYFSSVLGFVIGAWAVFGILFYKTSWRIAYFKFSEDICDRIFLVFTGNSFDGS</sequence>
<dbReference type="Pfam" id="PF08263">
    <property type="entry name" value="LRRNT_2"/>
    <property type="match status" value="1"/>
</dbReference>
<evidence type="ECO:0000256" key="11">
    <source>
        <dbReference type="ARBA" id="ARBA00023180"/>
    </source>
</evidence>
<accession>A0A8T3BFL1</accession>
<evidence type="ECO:0000256" key="4">
    <source>
        <dbReference type="ARBA" id="ARBA00022614"/>
    </source>
</evidence>
<comment type="subcellular location">
    <subcellularLocation>
        <location evidence="1">Cell membrane</location>
        <topology evidence="1">Single-pass type I membrane protein</topology>
    </subcellularLocation>
</comment>
<keyword evidence="17" id="KW-1185">Reference proteome</keyword>
<dbReference type="InterPro" id="IPR013210">
    <property type="entry name" value="LRR_N_plant-typ"/>
</dbReference>
<dbReference type="PRINTS" id="PR00019">
    <property type="entry name" value="LEURICHRPT"/>
</dbReference>
<dbReference type="InterPro" id="IPR001611">
    <property type="entry name" value="Leu-rich_rpt"/>
</dbReference>
<evidence type="ECO:0000256" key="9">
    <source>
        <dbReference type="ARBA" id="ARBA00023136"/>
    </source>
</evidence>
<dbReference type="FunFam" id="3.80.10.10:FF:000470">
    <property type="entry name" value="LRR receptor-like serine/threonine-protein kinase RPK2"/>
    <property type="match status" value="1"/>
</dbReference>
<keyword evidence="4" id="KW-0433">Leucine-rich repeat</keyword>
<dbReference type="EMBL" id="JAGYWB010000009">
    <property type="protein sequence ID" value="KAI0511836.1"/>
    <property type="molecule type" value="Genomic_DNA"/>
</dbReference>
<evidence type="ECO:0000256" key="6">
    <source>
        <dbReference type="ARBA" id="ARBA00022729"/>
    </source>
</evidence>
<reference evidence="16" key="1">
    <citation type="journal article" date="2022" name="Front. Genet.">
        <title>Chromosome-Scale Assembly of the Dendrobium nobile Genome Provides Insights Into the Molecular Mechanism of the Biosynthesis of the Medicinal Active Ingredient of Dendrobium.</title>
        <authorList>
            <person name="Xu Q."/>
            <person name="Niu S.-C."/>
            <person name="Li K.-L."/>
            <person name="Zheng P.-J."/>
            <person name="Zhang X.-J."/>
            <person name="Jia Y."/>
            <person name="Liu Y."/>
            <person name="Niu Y.-X."/>
            <person name="Yu L.-H."/>
            <person name="Chen D.-F."/>
            <person name="Zhang G.-Q."/>
        </authorList>
    </citation>
    <scope>NUCLEOTIDE SEQUENCE</scope>
    <source>
        <tissue evidence="16">Leaf</tissue>
    </source>
</reference>
<dbReference type="FunFam" id="3.80.10.10:FF:000383">
    <property type="entry name" value="Leucine-rich repeat receptor protein kinase EMS1"/>
    <property type="match status" value="1"/>
</dbReference>
<dbReference type="GO" id="GO:0051606">
    <property type="term" value="P:detection of stimulus"/>
    <property type="evidence" value="ECO:0007669"/>
    <property type="project" value="UniProtKB-ARBA"/>
</dbReference>
<keyword evidence="5 12" id="KW-0812">Transmembrane</keyword>
<evidence type="ECO:0000259" key="15">
    <source>
        <dbReference type="Pfam" id="PF23598"/>
    </source>
</evidence>
<keyword evidence="3" id="KW-1003">Cell membrane</keyword>
<keyword evidence="11" id="KW-0325">Glycoprotein</keyword>
<dbReference type="PANTHER" id="PTHR48063:SF93">
    <property type="entry name" value="LEUCINE-RICH REPEAT-CONTAINING N-TERMINAL PLANT-TYPE DOMAIN-CONTAINING PROTEIN"/>
    <property type="match status" value="1"/>
</dbReference>
<feature type="domain" description="Leucine-rich repeat-containing N-terminal plant-type" evidence="14">
    <location>
        <begin position="32"/>
        <end position="68"/>
    </location>
</feature>
<feature type="transmembrane region" description="Helical" evidence="12">
    <location>
        <begin position="916"/>
        <end position="939"/>
    </location>
</feature>
<dbReference type="FunFam" id="3.80.10.10:FF:001347">
    <property type="entry name" value="LRR receptor-like serine/threonine-protein kinase GSO2"/>
    <property type="match status" value="1"/>
</dbReference>
<dbReference type="SUPFAM" id="SSF52058">
    <property type="entry name" value="L domain-like"/>
    <property type="match status" value="2"/>
</dbReference>
<dbReference type="Gene3D" id="3.80.10.10">
    <property type="entry name" value="Ribonuclease Inhibitor"/>
    <property type="match status" value="5"/>
</dbReference>
<dbReference type="SUPFAM" id="SSF52047">
    <property type="entry name" value="RNI-like"/>
    <property type="match status" value="1"/>
</dbReference>
<dbReference type="Pfam" id="PF23598">
    <property type="entry name" value="LRR_14"/>
    <property type="match status" value="1"/>
</dbReference>
<dbReference type="Proteomes" id="UP000829196">
    <property type="component" value="Unassembled WGS sequence"/>
</dbReference>
<dbReference type="Pfam" id="PF13855">
    <property type="entry name" value="LRR_8"/>
    <property type="match status" value="4"/>
</dbReference>
<feature type="domain" description="Disease resistance R13L4/SHOC-2-like LRR" evidence="15">
    <location>
        <begin position="351"/>
        <end position="444"/>
    </location>
</feature>
<dbReference type="AlphaFoldDB" id="A0A8T3BFL1"/>
<name>A0A8T3BFL1_DENNO</name>
<organism evidence="16 17">
    <name type="scientific">Dendrobium nobile</name>
    <name type="common">Orchid</name>
    <dbReference type="NCBI Taxonomy" id="94219"/>
    <lineage>
        <taxon>Eukaryota</taxon>
        <taxon>Viridiplantae</taxon>
        <taxon>Streptophyta</taxon>
        <taxon>Embryophyta</taxon>
        <taxon>Tracheophyta</taxon>
        <taxon>Spermatophyta</taxon>
        <taxon>Magnoliopsida</taxon>
        <taxon>Liliopsida</taxon>
        <taxon>Asparagales</taxon>
        <taxon>Orchidaceae</taxon>
        <taxon>Epidendroideae</taxon>
        <taxon>Malaxideae</taxon>
        <taxon>Dendrobiinae</taxon>
        <taxon>Dendrobium</taxon>
    </lineage>
</organism>